<evidence type="ECO:0000256" key="1">
    <source>
        <dbReference type="ARBA" id="ARBA00022801"/>
    </source>
</evidence>
<feature type="short sequence motif" description="HXTX 1" evidence="2">
    <location>
        <begin position="36"/>
        <end position="39"/>
    </location>
</feature>
<organism evidence="3 4">
    <name type="scientific">Marinobacterium nitratireducens</name>
    <dbReference type="NCBI Taxonomy" id="518897"/>
    <lineage>
        <taxon>Bacteria</taxon>
        <taxon>Pseudomonadati</taxon>
        <taxon>Pseudomonadota</taxon>
        <taxon>Gammaproteobacteria</taxon>
        <taxon>Oceanospirillales</taxon>
        <taxon>Oceanospirillaceae</taxon>
        <taxon>Marinobacterium</taxon>
    </lineage>
</organism>
<accession>A0A917Z616</accession>
<dbReference type="Pfam" id="PF13563">
    <property type="entry name" value="2_5_RNA_ligase2"/>
    <property type="match status" value="1"/>
</dbReference>
<reference evidence="3 4" key="1">
    <citation type="journal article" date="2014" name="Int. J. Syst. Evol. Microbiol.">
        <title>Complete genome sequence of Corynebacterium casei LMG S-19264T (=DSM 44701T), isolated from a smear-ripened cheese.</title>
        <authorList>
            <consortium name="US DOE Joint Genome Institute (JGI-PGF)"/>
            <person name="Walter F."/>
            <person name="Albersmeier A."/>
            <person name="Kalinowski J."/>
            <person name="Ruckert C."/>
        </authorList>
    </citation>
    <scope>NUCLEOTIDE SEQUENCE [LARGE SCALE GENOMIC DNA]</scope>
    <source>
        <strain evidence="3 4">CGMCC 1.7286</strain>
    </source>
</reference>
<dbReference type="GO" id="GO:0004113">
    <property type="term" value="F:2',3'-cyclic-nucleotide 3'-phosphodiesterase activity"/>
    <property type="evidence" value="ECO:0007669"/>
    <property type="project" value="InterPro"/>
</dbReference>
<evidence type="ECO:0000313" key="3">
    <source>
        <dbReference type="EMBL" id="GGO76080.1"/>
    </source>
</evidence>
<comment type="similarity">
    <text evidence="2">Belongs to the 2H phosphoesterase superfamily. ThpR family.</text>
</comment>
<protein>
    <recommendedName>
        <fullName evidence="2">RNA 2',3'-cyclic phosphodiesterase</fullName>
        <shortName evidence="2">RNA 2',3'-CPDase</shortName>
        <ecNumber evidence="2">3.1.4.58</ecNumber>
    </recommendedName>
</protein>
<dbReference type="EC" id="3.1.4.58" evidence="2"/>
<feature type="active site" description="Proton donor" evidence="2">
    <location>
        <position position="36"/>
    </location>
</feature>
<dbReference type="HAMAP" id="MF_01940">
    <property type="entry name" value="RNA_CPDase"/>
    <property type="match status" value="1"/>
</dbReference>
<evidence type="ECO:0000256" key="2">
    <source>
        <dbReference type="HAMAP-Rule" id="MF_01940"/>
    </source>
</evidence>
<dbReference type="Gene3D" id="3.90.1140.10">
    <property type="entry name" value="Cyclic phosphodiesterase"/>
    <property type="match status" value="1"/>
</dbReference>
<gene>
    <name evidence="3" type="ORF">GCM10011348_02440</name>
</gene>
<dbReference type="Proteomes" id="UP000599578">
    <property type="component" value="Unassembled WGS sequence"/>
</dbReference>
<dbReference type="AlphaFoldDB" id="A0A917Z616"/>
<dbReference type="SUPFAM" id="SSF55144">
    <property type="entry name" value="LigT-like"/>
    <property type="match status" value="1"/>
</dbReference>
<feature type="active site" description="Proton acceptor" evidence="2">
    <location>
        <position position="116"/>
    </location>
</feature>
<dbReference type="RefSeq" id="WP_188857504.1">
    <property type="nucleotide sequence ID" value="NZ_BMLT01000001.1"/>
</dbReference>
<keyword evidence="4" id="KW-1185">Reference proteome</keyword>
<comment type="catalytic activity">
    <reaction evidence="2">
        <text>a 3'-end 2',3'-cyclophospho-ribonucleotide-RNA + H2O = a 3'-end 2'-phospho-ribonucleotide-RNA + H(+)</text>
        <dbReference type="Rhea" id="RHEA:11828"/>
        <dbReference type="Rhea" id="RHEA-COMP:10464"/>
        <dbReference type="Rhea" id="RHEA-COMP:17353"/>
        <dbReference type="ChEBI" id="CHEBI:15377"/>
        <dbReference type="ChEBI" id="CHEBI:15378"/>
        <dbReference type="ChEBI" id="CHEBI:83064"/>
        <dbReference type="ChEBI" id="CHEBI:173113"/>
        <dbReference type="EC" id="3.1.4.58"/>
    </reaction>
</comment>
<comment type="caution">
    <text evidence="3">The sequence shown here is derived from an EMBL/GenBank/DDBJ whole genome shotgun (WGS) entry which is preliminary data.</text>
</comment>
<dbReference type="InterPro" id="IPR004175">
    <property type="entry name" value="RNA_CPDase"/>
</dbReference>
<dbReference type="PANTHER" id="PTHR35561">
    <property type="entry name" value="RNA 2',3'-CYCLIC PHOSPHODIESTERASE"/>
    <property type="match status" value="1"/>
</dbReference>
<keyword evidence="1 2" id="KW-0378">Hydrolase</keyword>
<name>A0A917Z616_9GAMM</name>
<feature type="short sequence motif" description="HXTX 2" evidence="2">
    <location>
        <begin position="116"/>
        <end position="119"/>
    </location>
</feature>
<dbReference type="NCBIfam" id="TIGR02258">
    <property type="entry name" value="2_5_ligase"/>
    <property type="match status" value="1"/>
</dbReference>
<dbReference type="InterPro" id="IPR009097">
    <property type="entry name" value="Cyclic_Pdiesterase"/>
</dbReference>
<dbReference type="GO" id="GO:0008664">
    <property type="term" value="F:RNA 2',3'-cyclic 3'-phosphodiesterase activity"/>
    <property type="evidence" value="ECO:0007669"/>
    <property type="project" value="UniProtKB-EC"/>
</dbReference>
<evidence type="ECO:0000313" key="4">
    <source>
        <dbReference type="Proteomes" id="UP000599578"/>
    </source>
</evidence>
<sequence length="173" mass="19999">MRLFVALDMPEELQDRIHRLQIPVRDLKWEPPERLHLTLQFLGEQPEQRLPELFEALAAVEFEPFELCCQGIGHFRSGAIWLGIEPNDRLRSLHRQIGARLRETGIAFESRRFSPHITLARTARQRLLPALDTVAERFQGISYRFECDTFCLKSSLLRPTGALHRVEALFAAA</sequence>
<dbReference type="EMBL" id="BMLT01000001">
    <property type="protein sequence ID" value="GGO76080.1"/>
    <property type="molecule type" value="Genomic_DNA"/>
</dbReference>
<dbReference type="PANTHER" id="PTHR35561:SF1">
    <property type="entry name" value="RNA 2',3'-CYCLIC PHOSPHODIESTERASE"/>
    <property type="match status" value="1"/>
</dbReference>
<proteinExistence type="inferred from homology"/>
<comment type="function">
    <text evidence="2">Hydrolyzes RNA 2',3'-cyclic phosphodiester to an RNA 2'-phosphomonoester.</text>
</comment>